<comment type="caution">
    <text evidence="1">The sequence shown here is derived from an EMBL/GenBank/DDBJ whole genome shotgun (WGS) entry which is preliminary data.</text>
</comment>
<proteinExistence type="predicted"/>
<dbReference type="EMBL" id="CM045765">
    <property type="protein sequence ID" value="KAI8000083.1"/>
    <property type="molecule type" value="Genomic_DNA"/>
</dbReference>
<protein>
    <submittedName>
        <fullName evidence="1">Protein NDR1</fullName>
    </submittedName>
</protein>
<accession>A0ACC0GHL1</accession>
<keyword evidence="2" id="KW-1185">Reference proteome</keyword>
<dbReference type="Proteomes" id="UP001060215">
    <property type="component" value="Chromosome 8"/>
</dbReference>
<evidence type="ECO:0000313" key="2">
    <source>
        <dbReference type="Proteomes" id="UP001060215"/>
    </source>
</evidence>
<evidence type="ECO:0000313" key="1">
    <source>
        <dbReference type="EMBL" id="KAI8000083.1"/>
    </source>
</evidence>
<organism evidence="1 2">
    <name type="scientific">Camellia lanceoleosa</name>
    <dbReference type="NCBI Taxonomy" id="1840588"/>
    <lineage>
        <taxon>Eukaryota</taxon>
        <taxon>Viridiplantae</taxon>
        <taxon>Streptophyta</taxon>
        <taxon>Embryophyta</taxon>
        <taxon>Tracheophyta</taxon>
        <taxon>Spermatophyta</taxon>
        <taxon>Magnoliopsida</taxon>
        <taxon>eudicotyledons</taxon>
        <taxon>Gunneridae</taxon>
        <taxon>Pentapetalae</taxon>
        <taxon>asterids</taxon>
        <taxon>Ericales</taxon>
        <taxon>Theaceae</taxon>
        <taxon>Camellia</taxon>
    </lineage>
</organism>
<name>A0ACC0GHL1_9ERIC</name>
<reference evidence="1 2" key="1">
    <citation type="journal article" date="2022" name="Plant J.">
        <title>Chromosome-level genome of Camellia lanceoleosa provides a valuable resource for understanding genome evolution and self-incompatibility.</title>
        <authorList>
            <person name="Gong W."/>
            <person name="Xiao S."/>
            <person name="Wang L."/>
            <person name="Liao Z."/>
            <person name="Chang Y."/>
            <person name="Mo W."/>
            <person name="Hu G."/>
            <person name="Li W."/>
            <person name="Zhao G."/>
            <person name="Zhu H."/>
            <person name="Hu X."/>
            <person name="Ji K."/>
            <person name="Xiang X."/>
            <person name="Song Q."/>
            <person name="Yuan D."/>
            <person name="Jin S."/>
            <person name="Zhang L."/>
        </authorList>
    </citation>
    <scope>NUCLEOTIDE SEQUENCE [LARGE SCALE GENOMIC DNA]</scope>
    <source>
        <strain evidence="1">SQ_2022a</strain>
    </source>
</reference>
<sequence length="196" mass="22247">MCETRSFTFWLFQVVVLFGLLIFFLWLSLHPRQPTYTIVQFSIPNPNNTNTNSTANEDSQSGTVLFELEIQNPNQDSNIYHDDTFLTFYYSEEALGQKTISSFHQKKGTTSQIFDHVNTDAQVWKKLMNAVSNATAELKVTVVSKIRYRMWGLTSKHHGINLQGNLPIGSDGKISGKKKKIKLGHSSKKSTKKGTR</sequence>
<gene>
    <name evidence="1" type="ORF">LOK49_LG09G00393</name>
</gene>